<feature type="domain" description="GHMP kinase C-terminal" evidence="10">
    <location>
        <begin position="202"/>
        <end position="277"/>
    </location>
</feature>
<keyword evidence="3 7" id="KW-0791">Threonine biosynthesis</keyword>
<dbReference type="Pfam" id="PF08544">
    <property type="entry name" value="GHMP_kinases_C"/>
    <property type="match status" value="1"/>
</dbReference>
<evidence type="ECO:0000256" key="1">
    <source>
        <dbReference type="ARBA" id="ARBA00022605"/>
    </source>
</evidence>
<comment type="caution">
    <text evidence="11">The sequence shown here is derived from an EMBL/GenBank/DDBJ whole genome shotgun (WGS) entry which is preliminary data.</text>
</comment>
<dbReference type="EC" id="2.7.1.39" evidence="7 8"/>
<dbReference type="HAMAP" id="MF_00384">
    <property type="entry name" value="Homoser_kinase"/>
    <property type="match status" value="1"/>
</dbReference>
<keyword evidence="4 7" id="KW-0547">Nucleotide-binding</keyword>
<dbReference type="InterPro" id="IPR000870">
    <property type="entry name" value="Homoserine_kinase"/>
</dbReference>
<comment type="subcellular location">
    <subcellularLocation>
        <location evidence="7">Cytoplasm</location>
    </subcellularLocation>
</comment>
<dbReference type="InterPro" id="IPR013750">
    <property type="entry name" value="GHMP_kinase_C_dom"/>
</dbReference>
<reference evidence="11 12" key="1">
    <citation type="submission" date="2021-03" db="EMBL/GenBank/DDBJ databases">
        <title>Genomic Encyclopedia of Type Strains, Phase IV (KMG-IV): sequencing the most valuable type-strain genomes for metagenomic binning, comparative biology and taxonomic classification.</title>
        <authorList>
            <person name="Goeker M."/>
        </authorList>
    </citation>
    <scope>NUCLEOTIDE SEQUENCE [LARGE SCALE GENOMIC DNA]</scope>
    <source>
        <strain evidence="11 12">DSM 25609</strain>
    </source>
</reference>
<dbReference type="GO" id="GO:0004413">
    <property type="term" value="F:homoserine kinase activity"/>
    <property type="evidence" value="ECO:0007669"/>
    <property type="project" value="UniProtKB-EC"/>
</dbReference>
<dbReference type="SUPFAM" id="SSF55060">
    <property type="entry name" value="GHMP Kinase, C-terminal domain"/>
    <property type="match status" value="1"/>
</dbReference>
<dbReference type="InterPro" id="IPR020568">
    <property type="entry name" value="Ribosomal_Su5_D2-typ_SF"/>
</dbReference>
<evidence type="ECO:0000259" key="9">
    <source>
        <dbReference type="Pfam" id="PF00288"/>
    </source>
</evidence>
<evidence type="ECO:0000256" key="4">
    <source>
        <dbReference type="ARBA" id="ARBA00022741"/>
    </source>
</evidence>
<keyword evidence="2 7" id="KW-0808">Transferase</keyword>
<evidence type="ECO:0000313" key="12">
    <source>
        <dbReference type="Proteomes" id="UP001519345"/>
    </source>
</evidence>
<organism evidence="11 12">
    <name type="scientific">Virgibacillus natechei</name>
    <dbReference type="NCBI Taxonomy" id="1216297"/>
    <lineage>
        <taxon>Bacteria</taxon>
        <taxon>Bacillati</taxon>
        <taxon>Bacillota</taxon>
        <taxon>Bacilli</taxon>
        <taxon>Bacillales</taxon>
        <taxon>Bacillaceae</taxon>
        <taxon>Virgibacillus</taxon>
    </lineage>
</organism>
<evidence type="ECO:0000256" key="6">
    <source>
        <dbReference type="ARBA" id="ARBA00022840"/>
    </source>
</evidence>
<comment type="catalytic activity">
    <reaction evidence="7">
        <text>L-homoserine + ATP = O-phospho-L-homoserine + ADP + H(+)</text>
        <dbReference type="Rhea" id="RHEA:13985"/>
        <dbReference type="ChEBI" id="CHEBI:15378"/>
        <dbReference type="ChEBI" id="CHEBI:30616"/>
        <dbReference type="ChEBI" id="CHEBI:57476"/>
        <dbReference type="ChEBI" id="CHEBI:57590"/>
        <dbReference type="ChEBI" id="CHEBI:456216"/>
        <dbReference type="EC" id="2.7.1.39"/>
    </reaction>
</comment>
<evidence type="ECO:0000256" key="3">
    <source>
        <dbReference type="ARBA" id="ARBA00022697"/>
    </source>
</evidence>
<dbReference type="NCBIfam" id="TIGR00191">
    <property type="entry name" value="thrB"/>
    <property type="match status" value="1"/>
</dbReference>
<keyword evidence="12" id="KW-1185">Reference proteome</keyword>
<dbReference type="InterPro" id="IPR014721">
    <property type="entry name" value="Ribsml_uS5_D2-typ_fold_subgr"/>
</dbReference>
<keyword evidence="5 7" id="KW-0418">Kinase</keyword>
<evidence type="ECO:0000256" key="5">
    <source>
        <dbReference type="ARBA" id="ARBA00022777"/>
    </source>
</evidence>
<evidence type="ECO:0000259" key="10">
    <source>
        <dbReference type="Pfam" id="PF08544"/>
    </source>
</evidence>
<dbReference type="Proteomes" id="UP001519345">
    <property type="component" value="Unassembled WGS sequence"/>
</dbReference>
<proteinExistence type="inferred from homology"/>
<keyword evidence="1 7" id="KW-0028">Amino-acid biosynthesis</keyword>
<evidence type="ECO:0000256" key="7">
    <source>
        <dbReference type="HAMAP-Rule" id="MF_00384"/>
    </source>
</evidence>
<comment type="similarity">
    <text evidence="7">Belongs to the GHMP kinase family. Homoserine kinase subfamily.</text>
</comment>
<dbReference type="Gene3D" id="3.30.70.890">
    <property type="entry name" value="GHMP kinase, C-terminal domain"/>
    <property type="match status" value="1"/>
</dbReference>
<dbReference type="Gene3D" id="3.30.230.10">
    <property type="match status" value="1"/>
</dbReference>
<dbReference type="PANTHER" id="PTHR20861:SF1">
    <property type="entry name" value="HOMOSERINE KINASE"/>
    <property type="match status" value="1"/>
</dbReference>
<accession>A0ABS4IEE8</accession>
<dbReference type="InterPro" id="IPR036554">
    <property type="entry name" value="GHMP_kinase_C_sf"/>
</dbReference>
<dbReference type="SUPFAM" id="SSF54211">
    <property type="entry name" value="Ribosomal protein S5 domain 2-like"/>
    <property type="match status" value="1"/>
</dbReference>
<feature type="domain" description="GHMP kinase N-terminal" evidence="9">
    <location>
        <begin position="58"/>
        <end position="140"/>
    </location>
</feature>
<gene>
    <name evidence="7" type="primary">thrB</name>
    <name evidence="11" type="ORF">J2Z83_000501</name>
</gene>
<keyword evidence="7" id="KW-0963">Cytoplasm</keyword>
<protein>
    <recommendedName>
        <fullName evidence="7 8">Homoserine kinase</fullName>
        <shortName evidence="7">HK</shortName>
        <shortName evidence="7">HSK</shortName>
        <ecNumber evidence="7 8">2.7.1.39</ecNumber>
    </recommendedName>
</protein>
<dbReference type="PRINTS" id="PR00958">
    <property type="entry name" value="HOMSERKINASE"/>
</dbReference>
<dbReference type="EMBL" id="JAGGKX010000002">
    <property type="protein sequence ID" value="MBP1968409.1"/>
    <property type="molecule type" value="Genomic_DNA"/>
</dbReference>
<sequence>MKEFIISIPASSANLGPAFDSGGIALNLYLTLKVAESDQWELISQSSFLPTDANYEENLIYQVAKETAKRHNKQLPTCKLTINSDIPLARGFGSSASAIIAGIELANQVCELSLSPDEKLTYGTEFEGHPDNIAPSLFGGLTITSKHFKNDVDWLRIPDLDLDVVGYIPEFELETKAARGVLPAYFSKEQATTASSISNVLIASLFSGNYELAGKMMENDLFHEPYRSELIPHYHEIKKEAKRCGVYGTVISGAGPTMVSFAEKGKGKSIAEHMQQFLQGYQISALQIDTNGLQINNTIKTAVE</sequence>
<keyword evidence="6 7" id="KW-0067">ATP-binding</keyword>
<comment type="pathway">
    <text evidence="7">Amino-acid biosynthesis; L-threonine biosynthesis; L-threonine from L-aspartate: step 4/5.</text>
</comment>
<dbReference type="PIRSF" id="PIRSF000676">
    <property type="entry name" value="Homoser_kin"/>
    <property type="match status" value="1"/>
</dbReference>
<name>A0ABS4IEE8_9BACI</name>
<evidence type="ECO:0000256" key="2">
    <source>
        <dbReference type="ARBA" id="ARBA00022679"/>
    </source>
</evidence>
<dbReference type="InterPro" id="IPR006204">
    <property type="entry name" value="GHMP_kinase_N_dom"/>
</dbReference>
<dbReference type="PANTHER" id="PTHR20861">
    <property type="entry name" value="HOMOSERINE/4-DIPHOSPHOCYTIDYL-2-C-METHYL-D-ERYTHRITOL KINASE"/>
    <property type="match status" value="1"/>
</dbReference>
<evidence type="ECO:0000313" key="11">
    <source>
        <dbReference type="EMBL" id="MBP1968409.1"/>
    </source>
</evidence>
<dbReference type="RefSeq" id="WP_209461641.1">
    <property type="nucleotide sequence ID" value="NZ_CP110224.1"/>
</dbReference>
<dbReference type="Pfam" id="PF00288">
    <property type="entry name" value="GHMP_kinases_N"/>
    <property type="match status" value="1"/>
</dbReference>
<feature type="binding site" evidence="7">
    <location>
        <begin position="87"/>
        <end position="97"/>
    </location>
    <ligand>
        <name>ATP</name>
        <dbReference type="ChEBI" id="CHEBI:30616"/>
    </ligand>
</feature>
<evidence type="ECO:0000256" key="8">
    <source>
        <dbReference type="NCBIfam" id="TIGR00191"/>
    </source>
</evidence>
<comment type="function">
    <text evidence="7">Catalyzes the ATP-dependent phosphorylation of L-homoserine to L-homoserine phosphate.</text>
</comment>